<dbReference type="Proteomes" id="UP000326924">
    <property type="component" value="Unassembled WGS sequence"/>
</dbReference>
<evidence type="ECO:0000313" key="3">
    <source>
        <dbReference type="Proteomes" id="UP000326924"/>
    </source>
</evidence>
<keyword evidence="3" id="KW-1185">Reference proteome</keyword>
<reference evidence="2 3" key="1">
    <citation type="submission" date="2019-09" db="EMBL/GenBank/DDBJ databases">
        <title>Draft genome of the ectomycorrhizal ascomycete Sphaerosporella brunnea.</title>
        <authorList>
            <consortium name="DOE Joint Genome Institute"/>
            <person name="Benucci G.M."/>
            <person name="Marozzi G."/>
            <person name="Antonielli L."/>
            <person name="Sanchez S."/>
            <person name="Marco P."/>
            <person name="Wang X."/>
            <person name="Falini L.B."/>
            <person name="Barry K."/>
            <person name="Haridas S."/>
            <person name="Lipzen A."/>
            <person name="Labutti K."/>
            <person name="Grigoriev I.V."/>
            <person name="Murat C."/>
            <person name="Martin F."/>
            <person name="Albertini E."/>
            <person name="Donnini D."/>
            <person name="Bonito G."/>
        </authorList>
    </citation>
    <scope>NUCLEOTIDE SEQUENCE [LARGE SCALE GENOMIC DNA]</scope>
    <source>
        <strain evidence="2 3">Sb_GMNB300</strain>
    </source>
</reference>
<protein>
    <submittedName>
        <fullName evidence="2">Uncharacterized protein</fullName>
    </submittedName>
</protein>
<organism evidence="2 3">
    <name type="scientific">Sphaerosporella brunnea</name>
    <dbReference type="NCBI Taxonomy" id="1250544"/>
    <lineage>
        <taxon>Eukaryota</taxon>
        <taxon>Fungi</taxon>
        <taxon>Dikarya</taxon>
        <taxon>Ascomycota</taxon>
        <taxon>Pezizomycotina</taxon>
        <taxon>Pezizomycetes</taxon>
        <taxon>Pezizales</taxon>
        <taxon>Pyronemataceae</taxon>
        <taxon>Sphaerosporella</taxon>
    </lineage>
</organism>
<sequence length="326" mass="36528">MLFVNYLVYSFLCTAVASARMVASTEVPLKGCFYWKLVFDYDNSDNAGTITQTYRHRTIERFSQSTFSERATEATRKESGSVKVGSEYRVVSASVEYGFEGSWQVNDMLSTTTRSQTDLNREIVSEFEREYRIGPHSKLSLYQLYFDGPGITYGCDVYRTTKEPREEVMIHVRMKEIEFVSGITVVYGNSQFEKPDDSVKEIHGGNADINAGYGGSYVYLVPTWTTTSENACTGFDVIIQPNSNPDYPDLARGAGGDWRYLRPIKDRHNFNKVVEIGLIRKPRGAGPAGLGDVSVKGFNAVSGDLNKDRGGDWLHVAFKTVPTHDL</sequence>
<dbReference type="EMBL" id="VXIS01000074">
    <property type="protein sequence ID" value="KAA8907998.1"/>
    <property type="molecule type" value="Genomic_DNA"/>
</dbReference>
<proteinExistence type="predicted"/>
<gene>
    <name evidence="2" type="ORF">FN846DRAFT_946297</name>
</gene>
<feature type="chain" id="PRO_5023852868" evidence="1">
    <location>
        <begin position="20"/>
        <end position="326"/>
    </location>
</feature>
<feature type="signal peptide" evidence="1">
    <location>
        <begin position="1"/>
        <end position="19"/>
    </location>
</feature>
<keyword evidence="1" id="KW-0732">Signal</keyword>
<comment type="caution">
    <text evidence="2">The sequence shown here is derived from an EMBL/GenBank/DDBJ whole genome shotgun (WGS) entry which is preliminary data.</text>
</comment>
<name>A0A5J5EYX0_9PEZI</name>
<dbReference type="AlphaFoldDB" id="A0A5J5EYX0"/>
<evidence type="ECO:0000256" key="1">
    <source>
        <dbReference type="SAM" id="SignalP"/>
    </source>
</evidence>
<dbReference type="OrthoDB" id="1046782at2759"/>
<accession>A0A5J5EYX0</accession>
<dbReference type="InParanoid" id="A0A5J5EYX0"/>
<evidence type="ECO:0000313" key="2">
    <source>
        <dbReference type="EMBL" id="KAA8907998.1"/>
    </source>
</evidence>